<evidence type="ECO:0000259" key="6">
    <source>
        <dbReference type="PROSITE" id="PS50089"/>
    </source>
</evidence>
<dbReference type="PROSITE" id="PS50089">
    <property type="entry name" value="ZF_RING_2"/>
    <property type="match status" value="1"/>
</dbReference>
<protein>
    <recommendedName>
        <fullName evidence="6">RING-type domain-containing protein</fullName>
    </recommendedName>
</protein>
<feature type="compositionally biased region" description="Basic and acidic residues" evidence="5">
    <location>
        <begin position="134"/>
        <end position="158"/>
    </location>
</feature>
<keyword evidence="3" id="KW-0862">Zinc</keyword>
<keyword evidence="8" id="KW-1185">Reference proteome</keyword>
<dbReference type="EMBL" id="JABCKI010006632">
    <property type="protein sequence ID" value="KAG5634115.1"/>
    <property type="molecule type" value="Genomic_DNA"/>
</dbReference>
<reference evidence="7" key="1">
    <citation type="submission" date="2021-02" db="EMBL/GenBank/DDBJ databases">
        <authorList>
            <person name="Nieuwenhuis M."/>
            <person name="Van De Peppel L.J.J."/>
        </authorList>
    </citation>
    <scope>NUCLEOTIDE SEQUENCE</scope>
    <source>
        <strain evidence="7">D49</strain>
    </source>
</reference>
<dbReference type="OrthoDB" id="1630758at2759"/>
<dbReference type="InterPro" id="IPR001841">
    <property type="entry name" value="Znf_RING"/>
</dbReference>
<dbReference type="InterPro" id="IPR017907">
    <property type="entry name" value="Znf_RING_CS"/>
</dbReference>
<sequence>MSLYNYVDTPNSNLICCICRTPFTDPVTTRSCAHTFCKDCILRAIEHSAQCPVDRSPLGPGNLVPANPIVRSLVDELVVECVHREEGCMFTSQRQLLPAHLLDSCVYREVPCPLGRCEEMIKFKDLGAHAHEDDQANEFDSTKTRDEKAKEESKKLGVDEESSQPQPNSPPPTRSPSPDPSESRIAALTEQNILLRHRVDRLEGLVHSFKRELGAVKRALGPWFRVGDGVEGTGYFSTELPVGAQAASASTSSAGLSPEITAEYPAPNWPTYPAAHGAVDSLAQYFPAEVDDVVAQRRGHRASASAEFMGGAYDPFSPRHAPPLVAPLNLGTTLEGTLHGLRESVVGLATNLESMGRRHEIALTNETTRMGEEVGGLRAGMHGLRMQVRGE</sequence>
<dbReference type="PANTHER" id="PTHR10131">
    <property type="entry name" value="TNF RECEPTOR ASSOCIATED FACTOR"/>
    <property type="match status" value="1"/>
</dbReference>
<accession>A0A9P7FN89</accession>
<dbReference type="Proteomes" id="UP000717328">
    <property type="component" value="Unassembled WGS sequence"/>
</dbReference>
<keyword evidence="2 4" id="KW-0863">Zinc-finger</keyword>
<gene>
    <name evidence="7" type="ORF">H0H81_003348</name>
</gene>
<evidence type="ECO:0000313" key="7">
    <source>
        <dbReference type="EMBL" id="KAG5634115.1"/>
    </source>
</evidence>
<dbReference type="SMART" id="SM00504">
    <property type="entry name" value="Ubox"/>
    <property type="match status" value="1"/>
</dbReference>
<organism evidence="7 8">
    <name type="scientific">Sphagnurus paluster</name>
    <dbReference type="NCBI Taxonomy" id="117069"/>
    <lineage>
        <taxon>Eukaryota</taxon>
        <taxon>Fungi</taxon>
        <taxon>Dikarya</taxon>
        <taxon>Basidiomycota</taxon>
        <taxon>Agaricomycotina</taxon>
        <taxon>Agaricomycetes</taxon>
        <taxon>Agaricomycetidae</taxon>
        <taxon>Agaricales</taxon>
        <taxon>Tricholomatineae</taxon>
        <taxon>Lyophyllaceae</taxon>
        <taxon>Sphagnurus</taxon>
    </lineage>
</organism>
<reference evidence="7" key="2">
    <citation type="submission" date="2021-10" db="EMBL/GenBank/DDBJ databases">
        <title>Phylogenomics reveals ancestral predisposition of the termite-cultivated fungus Termitomyces towards a domesticated lifestyle.</title>
        <authorList>
            <person name="Auxier B."/>
            <person name="Grum-Grzhimaylo A."/>
            <person name="Cardenas M.E."/>
            <person name="Lodge J.D."/>
            <person name="Laessoe T."/>
            <person name="Pedersen O."/>
            <person name="Smith M.E."/>
            <person name="Kuyper T.W."/>
            <person name="Franco-Molano E.A."/>
            <person name="Baroni T.J."/>
            <person name="Aanen D.K."/>
        </authorList>
    </citation>
    <scope>NUCLEOTIDE SEQUENCE</scope>
    <source>
        <strain evidence="7">D49</strain>
    </source>
</reference>
<proteinExistence type="predicted"/>
<dbReference type="PANTHER" id="PTHR10131:SF94">
    <property type="entry name" value="TNF RECEPTOR-ASSOCIATED FACTOR 4"/>
    <property type="match status" value="1"/>
</dbReference>
<evidence type="ECO:0000256" key="3">
    <source>
        <dbReference type="ARBA" id="ARBA00022833"/>
    </source>
</evidence>
<dbReference type="Gene3D" id="3.30.40.10">
    <property type="entry name" value="Zinc/RING finger domain, C3HC4 (zinc finger)"/>
    <property type="match status" value="2"/>
</dbReference>
<dbReference type="InterPro" id="IPR003613">
    <property type="entry name" value="Ubox_domain"/>
</dbReference>
<evidence type="ECO:0000256" key="2">
    <source>
        <dbReference type="ARBA" id="ARBA00022771"/>
    </source>
</evidence>
<evidence type="ECO:0000256" key="4">
    <source>
        <dbReference type="PROSITE-ProRule" id="PRU00175"/>
    </source>
</evidence>
<evidence type="ECO:0000256" key="1">
    <source>
        <dbReference type="ARBA" id="ARBA00022723"/>
    </source>
</evidence>
<dbReference type="AlphaFoldDB" id="A0A9P7FN89"/>
<dbReference type="Pfam" id="PF13923">
    <property type="entry name" value="zf-C3HC4_2"/>
    <property type="match status" value="1"/>
</dbReference>
<feature type="domain" description="RING-type" evidence="6">
    <location>
        <begin position="16"/>
        <end position="55"/>
    </location>
</feature>
<dbReference type="SUPFAM" id="SSF57850">
    <property type="entry name" value="RING/U-box"/>
    <property type="match status" value="1"/>
</dbReference>
<feature type="region of interest" description="Disordered" evidence="5">
    <location>
        <begin position="134"/>
        <end position="182"/>
    </location>
</feature>
<dbReference type="SUPFAM" id="SSF49599">
    <property type="entry name" value="TRAF domain-like"/>
    <property type="match status" value="1"/>
</dbReference>
<keyword evidence="1" id="KW-0479">Metal-binding</keyword>
<evidence type="ECO:0000256" key="5">
    <source>
        <dbReference type="SAM" id="MobiDB-lite"/>
    </source>
</evidence>
<dbReference type="SMART" id="SM00184">
    <property type="entry name" value="RING"/>
    <property type="match status" value="1"/>
</dbReference>
<name>A0A9P7FN89_9AGAR</name>
<dbReference type="GO" id="GO:0008270">
    <property type="term" value="F:zinc ion binding"/>
    <property type="evidence" value="ECO:0007669"/>
    <property type="project" value="UniProtKB-KW"/>
</dbReference>
<dbReference type="GO" id="GO:0016567">
    <property type="term" value="P:protein ubiquitination"/>
    <property type="evidence" value="ECO:0007669"/>
    <property type="project" value="InterPro"/>
</dbReference>
<feature type="compositionally biased region" description="Pro residues" evidence="5">
    <location>
        <begin position="167"/>
        <end position="179"/>
    </location>
</feature>
<evidence type="ECO:0000313" key="8">
    <source>
        <dbReference type="Proteomes" id="UP000717328"/>
    </source>
</evidence>
<dbReference type="InterPro" id="IPR013083">
    <property type="entry name" value="Znf_RING/FYVE/PHD"/>
</dbReference>
<dbReference type="PROSITE" id="PS00518">
    <property type="entry name" value="ZF_RING_1"/>
    <property type="match status" value="1"/>
</dbReference>
<comment type="caution">
    <text evidence="7">The sequence shown here is derived from an EMBL/GenBank/DDBJ whole genome shotgun (WGS) entry which is preliminary data.</text>
</comment>
<dbReference type="GO" id="GO:0004842">
    <property type="term" value="F:ubiquitin-protein transferase activity"/>
    <property type="evidence" value="ECO:0007669"/>
    <property type="project" value="InterPro"/>
</dbReference>